<dbReference type="Gramene" id="Pp3c5_26880V3.1">
    <property type="protein sequence ID" value="Pp3c5_26880V3.1"/>
    <property type="gene ID" value="Pp3c5_26880"/>
</dbReference>
<dbReference type="InterPro" id="IPR036265">
    <property type="entry name" value="HIT-like_sf"/>
</dbReference>
<dbReference type="InterPro" id="IPR011146">
    <property type="entry name" value="HIT-like"/>
</dbReference>
<evidence type="ECO:0000313" key="7">
    <source>
        <dbReference type="Proteomes" id="UP000006727"/>
    </source>
</evidence>
<evidence type="ECO:0000313" key="6">
    <source>
        <dbReference type="EnsemblPlants" id="Pp3c5_26880V3.1"/>
    </source>
</evidence>
<dbReference type="PaxDb" id="3218-PP1S154_118V6.1"/>
<evidence type="ECO:0000259" key="4">
    <source>
        <dbReference type="PROSITE" id="PS51084"/>
    </source>
</evidence>
<organism evidence="5">
    <name type="scientific">Physcomitrium patens</name>
    <name type="common">Spreading-leaved earth moss</name>
    <name type="synonym">Physcomitrella patens</name>
    <dbReference type="NCBI Taxonomy" id="3218"/>
    <lineage>
        <taxon>Eukaryota</taxon>
        <taxon>Viridiplantae</taxon>
        <taxon>Streptophyta</taxon>
        <taxon>Embryophyta</taxon>
        <taxon>Bryophyta</taxon>
        <taxon>Bryophytina</taxon>
        <taxon>Bryopsida</taxon>
        <taxon>Funariidae</taxon>
        <taxon>Funariales</taxon>
        <taxon>Funariaceae</taxon>
        <taxon>Physcomitrium</taxon>
    </lineage>
</organism>
<reference evidence="5 7" key="1">
    <citation type="journal article" date="2008" name="Science">
        <title>The Physcomitrella genome reveals evolutionary insights into the conquest of land by plants.</title>
        <authorList>
            <person name="Rensing S."/>
            <person name="Lang D."/>
            <person name="Zimmer A."/>
            <person name="Terry A."/>
            <person name="Salamov A."/>
            <person name="Shapiro H."/>
            <person name="Nishiyama T."/>
            <person name="Perroud P.-F."/>
            <person name="Lindquist E."/>
            <person name="Kamisugi Y."/>
            <person name="Tanahashi T."/>
            <person name="Sakakibara K."/>
            <person name="Fujita T."/>
            <person name="Oishi K."/>
            <person name="Shin-I T."/>
            <person name="Kuroki Y."/>
            <person name="Toyoda A."/>
            <person name="Suzuki Y."/>
            <person name="Hashimoto A."/>
            <person name="Yamaguchi K."/>
            <person name="Sugano A."/>
            <person name="Kohara Y."/>
            <person name="Fujiyama A."/>
            <person name="Anterola A."/>
            <person name="Aoki S."/>
            <person name="Ashton N."/>
            <person name="Barbazuk W.B."/>
            <person name="Barker E."/>
            <person name="Bennetzen J."/>
            <person name="Bezanilla M."/>
            <person name="Blankenship R."/>
            <person name="Cho S.H."/>
            <person name="Dutcher S."/>
            <person name="Estelle M."/>
            <person name="Fawcett J.A."/>
            <person name="Gundlach H."/>
            <person name="Hanada K."/>
            <person name="Heyl A."/>
            <person name="Hicks K.A."/>
            <person name="Hugh J."/>
            <person name="Lohr M."/>
            <person name="Mayer K."/>
            <person name="Melkozernov A."/>
            <person name="Murata T."/>
            <person name="Nelson D."/>
            <person name="Pils B."/>
            <person name="Prigge M."/>
            <person name="Reiss B."/>
            <person name="Renner T."/>
            <person name="Rombauts S."/>
            <person name="Rushton P."/>
            <person name="Sanderfoot A."/>
            <person name="Schween G."/>
            <person name="Shiu S.-H."/>
            <person name="Stueber K."/>
            <person name="Theodoulou F.L."/>
            <person name="Tu H."/>
            <person name="Van de Peer Y."/>
            <person name="Verrier P.J."/>
            <person name="Waters E."/>
            <person name="Wood A."/>
            <person name="Yang L."/>
            <person name="Cove D."/>
            <person name="Cuming A."/>
            <person name="Hasebe M."/>
            <person name="Lucas S."/>
            <person name="Mishler D.B."/>
            <person name="Reski R."/>
            <person name="Grigoriev I."/>
            <person name="Quatrano R.S."/>
            <person name="Boore J.L."/>
        </authorList>
    </citation>
    <scope>NUCLEOTIDE SEQUENCE [LARGE SCALE GENOMIC DNA]</scope>
    <source>
        <strain evidence="6 7">cv. Gransden 2004</strain>
    </source>
</reference>
<dbReference type="EnsemblPlants" id="Pp3c5_26880V3.2">
    <property type="protein sequence ID" value="Pp3c5_26880V3.2"/>
    <property type="gene ID" value="Pp3c5_26880"/>
</dbReference>
<dbReference type="Proteomes" id="UP000006727">
    <property type="component" value="Chromosome 5"/>
</dbReference>
<dbReference type="GO" id="GO:0047627">
    <property type="term" value="F:adenylylsulfatase activity"/>
    <property type="evidence" value="ECO:0007669"/>
    <property type="project" value="UniProtKB-ARBA"/>
</dbReference>
<dbReference type="PANTHER" id="PTHR12486:SF5">
    <property type="entry name" value="ADENOSINE 5'-MONOPHOSPHORAMIDASE HINT3"/>
    <property type="match status" value="1"/>
</dbReference>
<evidence type="ECO:0000313" key="5">
    <source>
        <dbReference type="EMBL" id="PNR54535.1"/>
    </source>
</evidence>
<keyword evidence="7" id="KW-1185">Reference proteome</keyword>
<evidence type="ECO:0000256" key="1">
    <source>
        <dbReference type="ARBA" id="ARBA00022741"/>
    </source>
</evidence>
<feature type="short sequence motif" description="Histidine triad motif" evidence="3">
    <location>
        <begin position="114"/>
        <end position="118"/>
    </location>
</feature>
<evidence type="ECO:0000256" key="3">
    <source>
        <dbReference type="PROSITE-ProRule" id="PRU00464"/>
    </source>
</evidence>
<dbReference type="EnsemblPlants" id="Pp3c5_26880V3.1">
    <property type="protein sequence ID" value="Pp3c5_26880V3.1"/>
    <property type="gene ID" value="Pp3c5_26880"/>
</dbReference>
<evidence type="ECO:0000256" key="2">
    <source>
        <dbReference type="ARBA" id="ARBA00022801"/>
    </source>
</evidence>
<reference evidence="6" key="3">
    <citation type="submission" date="2020-12" db="UniProtKB">
        <authorList>
            <consortium name="EnsemblPlants"/>
        </authorList>
    </citation>
    <scope>IDENTIFICATION</scope>
</reference>
<dbReference type="STRING" id="3218.A0A2K1KL83"/>
<dbReference type="AlphaFoldDB" id="A0A2K1KL83"/>
<gene>
    <name evidence="6" type="primary">LOC112282521</name>
    <name evidence="5" type="ORF">PHYPA_008212</name>
</gene>
<dbReference type="PANTHER" id="PTHR12486">
    <property type="entry name" value="APRATAXIN-RELATED"/>
    <property type="match status" value="1"/>
</dbReference>
<dbReference type="GeneID" id="112282521"/>
<dbReference type="GO" id="GO:0000166">
    <property type="term" value="F:nucleotide binding"/>
    <property type="evidence" value="ECO:0007669"/>
    <property type="project" value="UniProtKB-KW"/>
</dbReference>
<name>A0A2K1KL83_PHYPA</name>
<proteinExistence type="predicted"/>
<dbReference type="Pfam" id="PF11969">
    <property type="entry name" value="DcpS_C"/>
    <property type="match status" value="1"/>
</dbReference>
<keyword evidence="2" id="KW-0378">Hydrolase</keyword>
<accession>A0A2K1KL83</accession>
<reference evidence="5 7" key="2">
    <citation type="journal article" date="2018" name="Plant J.">
        <title>The Physcomitrella patens chromosome-scale assembly reveals moss genome structure and evolution.</title>
        <authorList>
            <person name="Lang D."/>
            <person name="Ullrich K.K."/>
            <person name="Murat F."/>
            <person name="Fuchs J."/>
            <person name="Jenkins J."/>
            <person name="Haas F.B."/>
            <person name="Piednoel M."/>
            <person name="Gundlach H."/>
            <person name="Van Bel M."/>
            <person name="Meyberg R."/>
            <person name="Vives C."/>
            <person name="Morata J."/>
            <person name="Symeonidi A."/>
            <person name="Hiss M."/>
            <person name="Muchero W."/>
            <person name="Kamisugi Y."/>
            <person name="Saleh O."/>
            <person name="Blanc G."/>
            <person name="Decker E.L."/>
            <person name="van Gessel N."/>
            <person name="Grimwood J."/>
            <person name="Hayes R.D."/>
            <person name="Graham S.W."/>
            <person name="Gunter L.E."/>
            <person name="McDaniel S.F."/>
            <person name="Hoernstein S.N.W."/>
            <person name="Larsson A."/>
            <person name="Li F.W."/>
            <person name="Perroud P.F."/>
            <person name="Phillips J."/>
            <person name="Ranjan P."/>
            <person name="Rokshar D.S."/>
            <person name="Rothfels C.J."/>
            <person name="Schneider L."/>
            <person name="Shu S."/>
            <person name="Stevenson D.W."/>
            <person name="Thummler F."/>
            <person name="Tillich M."/>
            <person name="Villarreal Aguilar J.C."/>
            <person name="Widiez T."/>
            <person name="Wong G.K."/>
            <person name="Wymore A."/>
            <person name="Zhang Y."/>
            <person name="Zimmer A.D."/>
            <person name="Quatrano R.S."/>
            <person name="Mayer K.F.X."/>
            <person name="Goodstein D."/>
            <person name="Casacuberta J.M."/>
            <person name="Vandepoele K."/>
            <person name="Reski R."/>
            <person name="Cuming A.C."/>
            <person name="Tuskan G.A."/>
            <person name="Maumus F."/>
            <person name="Salse J."/>
            <person name="Schmutz J."/>
            <person name="Rensing S.A."/>
        </authorList>
    </citation>
    <scope>NUCLEOTIDE SEQUENCE [LARGE SCALE GENOMIC DNA]</scope>
    <source>
        <strain evidence="6 7">cv. Gransden 2004</strain>
    </source>
</reference>
<feature type="domain" description="HIT" evidence="4">
    <location>
        <begin position="18"/>
        <end position="129"/>
    </location>
</feature>
<sequence>MSLWRWMFPEGKKSEECPFCVLASGSVEGRTPNVLYQDKHVVVFVDRNPSAYRHYLVIPNKHIKSVQDLRPVEADHALVSRMFKLGKSTLQRDAPNASKYRFGFHKSPFNSVDHLHLHCIALPYNSVWRRFRYLGVGWLGAYVSVEHVLLYLDPKKGMKTGVTSGDQPKVPI</sequence>
<dbReference type="SUPFAM" id="SSF54197">
    <property type="entry name" value="HIT-like"/>
    <property type="match status" value="1"/>
</dbReference>
<protein>
    <recommendedName>
        <fullName evidence="4">HIT domain-containing protein</fullName>
    </recommendedName>
</protein>
<dbReference type="Gene3D" id="3.30.428.10">
    <property type="entry name" value="HIT-like"/>
    <property type="match status" value="1"/>
</dbReference>
<dbReference type="RefSeq" id="XP_024375966.1">
    <property type="nucleotide sequence ID" value="XM_024520198.2"/>
</dbReference>
<dbReference type="Gramene" id="Pp3c5_26880V3.2">
    <property type="protein sequence ID" value="Pp3c5_26880V3.2"/>
    <property type="gene ID" value="Pp3c5_26880"/>
</dbReference>
<keyword evidence="1" id="KW-0547">Nucleotide-binding</keyword>
<dbReference type="PROSITE" id="PS51084">
    <property type="entry name" value="HIT_2"/>
    <property type="match status" value="1"/>
</dbReference>
<dbReference type="OMA" id="SINFLPC"/>
<dbReference type="EMBL" id="ABEU02000005">
    <property type="protein sequence ID" value="PNR54535.1"/>
    <property type="molecule type" value="Genomic_DNA"/>
</dbReference>